<accession>A0ABZ0UNM0</accession>
<dbReference type="Proteomes" id="UP001327219">
    <property type="component" value="Plasmid unnamed2"/>
</dbReference>
<organism evidence="2 3">
    <name type="scientific">Candidatus Bandiella euplotis</name>
    <dbReference type="NCBI Taxonomy" id="1664265"/>
    <lineage>
        <taxon>Bacteria</taxon>
        <taxon>Pseudomonadati</taxon>
        <taxon>Pseudomonadota</taxon>
        <taxon>Alphaproteobacteria</taxon>
        <taxon>Rickettsiales</taxon>
        <taxon>Candidatus Midichloriaceae</taxon>
        <taxon>Candidatus Bandiella</taxon>
    </lineage>
</organism>
<feature type="coiled-coil region" evidence="1">
    <location>
        <begin position="154"/>
        <end position="181"/>
    </location>
</feature>
<evidence type="ECO:0000313" key="2">
    <source>
        <dbReference type="EMBL" id="WPX97497.1"/>
    </source>
</evidence>
<dbReference type="EMBL" id="CP110822">
    <property type="protein sequence ID" value="WPX97497.1"/>
    <property type="molecule type" value="Genomic_DNA"/>
</dbReference>
<name>A0ABZ0UNM0_9RICK</name>
<evidence type="ECO:0000256" key="1">
    <source>
        <dbReference type="SAM" id="Coils"/>
    </source>
</evidence>
<sequence length="234" mass="27145">MTTLAITIEEIKKCLELHEKTENCEELLYDERAMELLETTVEIHAKESRKHIVLKNSKREQEKVNMLNLGYNKLREIEDEGERVKLQIAEANKEENLAYNAFKAAGGSMWKKEENINTLRGEYNKKSTGHVGSNYRDTSEAPSKCCWGSSPEIHLECERDLREKINKYDEYENAKKKAADTTKYYKLLESSAMLYKLDEYKEEDQKGIKDINLAEQPSEIKQDVEDAAPLNEEL</sequence>
<keyword evidence="1" id="KW-0175">Coiled coil</keyword>
<reference evidence="2 3" key="1">
    <citation type="submission" date="2022-11" db="EMBL/GenBank/DDBJ databases">
        <title>Host association and intracellularity evolved multiple times independently in the Rickettsiales.</title>
        <authorList>
            <person name="Castelli M."/>
            <person name="Nardi T."/>
            <person name="Gammuto L."/>
            <person name="Bellinzona G."/>
            <person name="Sabaneyeva E."/>
            <person name="Potekhin A."/>
            <person name="Serra V."/>
            <person name="Petroni G."/>
            <person name="Sassera D."/>
        </authorList>
    </citation>
    <scope>NUCLEOTIDE SEQUENCE [LARGE SCALE GENOMIC DNA]</scope>
    <source>
        <strain evidence="2 3">NDG2</strain>
        <plasmid evidence="2 3">unnamed2</plasmid>
    </source>
</reference>
<evidence type="ECO:0000313" key="3">
    <source>
        <dbReference type="Proteomes" id="UP001327219"/>
    </source>
</evidence>
<gene>
    <name evidence="2" type="ORF">Bandiella_01659</name>
</gene>
<protein>
    <submittedName>
        <fullName evidence="2">Uncharacterized protein</fullName>
    </submittedName>
</protein>
<keyword evidence="2" id="KW-0614">Plasmid</keyword>
<dbReference type="RefSeq" id="WP_323733493.1">
    <property type="nucleotide sequence ID" value="NZ_CP110822.1"/>
</dbReference>
<geneLocation type="plasmid" evidence="2 3">
    <name>unnamed2</name>
</geneLocation>
<keyword evidence="3" id="KW-1185">Reference proteome</keyword>
<proteinExistence type="predicted"/>